<dbReference type="GO" id="GO:0000166">
    <property type="term" value="F:nucleotide binding"/>
    <property type="evidence" value="ECO:0007669"/>
    <property type="project" value="InterPro"/>
</dbReference>
<dbReference type="RefSeq" id="WP_121848980.1">
    <property type="nucleotide sequence ID" value="NZ_CP032050.1"/>
</dbReference>
<dbReference type="EMBL" id="CP032050">
    <property type="protein sequence ID" value="AYN67965.1"/>
    <property type="molecule type" value="Genomic_DNA"/>
</dbReference>
<dbReference type="Proteomes" id="UP000276309">
    <property type="component" value="Chromosome"/>
</dbReference>
<proteinExistence type="predicted"/>
<dbReference type="KEGG" id="emar:D1013_11555"/>
<dbReference type="InterPro" id="IPR036291">
    <property type="entry name" value="NAD(P)-bd_dom_sf"/>
</dbReference>
<dbReference type="AlphaFoldDB" id="A0A3G2L6T9"/>
<feature type="domain" description="Gfo/Idh/MocA-like oxidoreductase N-terminal" evidence="1">
    <location>
        <begin position="28"/>
        <end position="146"/>
    </location>
</feature>
<dbReference type="InterPro" id="IPR051450">
    <property type="entry name" value="Gfo/Idh/MocA_Oxidoreductases"/>
</dbReference>
<dbReference type="OrthoDB" id="9815825at2"/>
<dbReference type="SUPFAM" id="SSF55347">
    <property type="entry name" value="Glyceraldehyde-3-phosphate dehydrogenase-like, C-terminal domain"/>
    <property type="match status" value="1"/>
</dbReference>
<evidence type="ECO:0000313" key="4">
    <source>
        <dbReference type="Proteomes" id="UP000276309"/>
    </source>
</evidence>
<dbReference type="Gene3D" id="3.40.50.720">
    <property type="entry name" value="NAD(P)-binding Rossmann-like Domain"/>
    <property type="match status" value="1"/>
</dbReference>
<dbReference type="SUPFAM" id="SSF51735">
    <property type="entry name" value="NAD(P)-binding Rossmann-fold domains"/>
    <property type="match status" value="1"/>
</dbReference>
<gene>
    <name evidence="3" type="ORF">D1013_11555</name>
</gene>
<evidence type="ECO:0000259" key="1">
    <source>
        <dbReference type="Pfam" id="PF01408"/>
    </source>
</evidence>
<evidence type="ECO:0000259" key="2">
    <source>
        <dbReference type="Pfam" id="PF22725"/>
    </source>
</evidence>
<sequence length="374" mass="41815">MKKLLLIAFAIITQIAPVASQEKKDAPLRVGVVGLVHGHVGWILSNEKKSNIEIVGIVEPNKELARRLTKQHGLSMDIVFDTIEEMDEAVHPEAVNAFNSTFDHLETVRYCAPKGIHVMVEKPLAVSWEHAKEMVELARKHNIHLLTNYETSWYGSNHKAYDLIIKEKAIGQMRKINFHTGHFGPIEIGCGDEFLEWLTDPVLNGGGALMDFGCYGANISTWLMSGKTPISVTCTTSSFKPSKYPKVEDDATIVLQYPDTEVTIQASWNWPHHVKDMEVFGATGFVKCKNGTDMELMTDEKIGPSSLKANDLPKGENDPFAIFKKVVHENYKLPAYDLTSLENAQIVVQILEAAKISSKEGKTVLWKNLYPENK</sequence>
<protein>
    <submittedName>
        <fullName evidence="3">Gfo/Idh/MocA family oxidoreductase</fullName>
    </submittedName>
</protein>
<keyword evidence="4" id="KW-1185">Reference proteome</keyword>
<dbReference type="Pfam" id="PF22725">
    <property type="entry name" value="GFO_IDH_MocA_C3"/>
    <property type="match status" value="1"/>
</dbReference>
<name>A0A3G2L6T9_9FLAO</name>
<dbReference type="Gene3D" id="3.30.360.10">
    <property type="entry name" value="Dihydrodipicolinate Reductase, domain 2"/>
    <property type="match status" value="1"/>
</dbReference>
<accession>A0A3G2L6T9</accession>
<organism evidence="3 4">
    <name type="scientific">Euzebyella marina</name>
    <dbReference type="NCBI Taxonomy" id="1761453"/>
    <lineage>
        <taxon>Bacteria</taxon>
        <taxon>Pseudomonadati</taxon>
        <taxon>Bacteroidota</taxon>
        <taxon>Flavobacteriia</taxon>
        <taxon>Flavobacteriales</taxon>
        <taxon>Flavobacteriaceae</taxon>
        <taxon>Euzebyella</taxon>
    </lineage>
</organism>
<dbReference type="Pfam" id="PF01408">
    <property type="entry name" value="GFO_IDH_MocA"/>
    <property type="match status" value="1"/>
</dbReference>
<dbReference type="PANTHER" id="PTHR43377">
    <property type="entry name" value="BILIVERDIN REDUCTASE A"/>
    <property type="match status" value="1"/>
</dbReference>
<feature type="domain" description="GFO/IDH/MocA-like oxidoreductase" evidence="2">
    <location>
        <begin position="164"/>
        <end position="285"/>
    </location>
</feature>
<reference evidence="3 4" key="1">
    <citation type="submission" date="2018-08" db="EMBL/GenBank/DDBJ databases">
        <title>The reduced genetic potential of extracellular carbohydrate catabolism in Euzebyella marina RN62, a Flavobacteriia bacterium isolated from the hadal water.</title>
        <authorList>
            <person name="Xue C."/>
        </authorList>
    </citation>
    <scope>NUCLEOTIDE SEQUENCE [LARGE SCALE GENOMIC DNA]</scope>
    <source>
        <strain evidence="3 4">RN62</strain>
    </source>
</reference>
<evidence type="ECO:0000313" key="3">
    <source>
        <dbReference type="EMBL" id="AYN67965.1"/>
    </source>
</evidence>
<dbReference type="InterPro" id="IPR055170">
    <property type="entry name" value="GFO_IDH_MocA-like_dom"/>
</dbReference>
<dbReference type="InterPro" id="IPR000683">
    <property type="entry name" value="Gfo/Idh/MocA-like_OxRdtase_N"/>
</dbReference>
<dbReference type="PANTHER" id="PTHR43377:SF1">
    <property type="entry name" value="BILIVERDIN REDUCTASE A"/>
    <property type="match status" value="1"/>
</dbReference>